<sequence length="275" mass="30993">MKASVKYVPLDREFSEILYEKRDGSAWITINRPEIMNILTYDLVLELTAAFEDVERDQTIGVCVLTAAGERVFNAGGDIDMMNALDHVTGQVWNNALMKMSTIMRNMRVPIILAANGYCIGGGNELNIFCDMTIAAEHAKFGQAGPKVGACPVWGATQMLPRIVGEKKAREMIMMCNIYTAQEALEMGLVNKVVPYADLYTETQKWCDTILDRSPQSIRIAKVSLNFESDMMYPSLMAGSVYLSYIWGSDQVHEGFNAFKEKRKPNWRQFRKNAE</sequence>
<dbReference type="Gene3D" id="3.90.226.10">
    <property type="entry name" value="2-enoyl-CoA Hydratase, Chain A, domain 1"/>
    <property type="match status" value="1"/>
</dbReference>
<dbReference type="RefSeq" id="WP_073029724.1">
    <property type="nucleotide sequence ID" value="NZ_FQXJ01000006.1"/>
</dbReference>
<name>A0A1M5XQA4_9FIRM</name>
<evidence type="ECO:0000256" key="1">
    <source>
        <dbReference type="ARBA" id="ARBA00005254"/>
    </source>
</evidence>
<dbReference type="GO" id="GO:0005829">
    <property type="term" value="C:cytosol"/>
    <property type="evidence" value="ECO:0007669"/>
    <property type="project" value="TreeGrafter"/>
</dbReference>
<dbReference type="GO" id="GO:0008935">
    <property type="term" value="F:1,4-dihydroxy-2-naphthoyl-CoA synthase activity"/>
    <property type="evidence" value="ECO:0007669"/>
    <property type="project" value="TreeGrafter"/>
</dbReference>
<evidence type="ECO:0000313" key="2">
    <source>
        <dbReference type="EMBL" id="SHI01714.1"/>
    </source>
</evidence>
<organism evidence="2 3">
    <name type="scientific">Desulfosporosinus lacus DSM 15449</name>
    <dbReference type="NCBI Taxonomy" id="1121420"/>
    <lineage>
        <taxon>Bacteria</taxon>
        <taxon>Bacillati</taxon>
        <taxon>Bacillota</taxon>
        <taxon>Clostridia</taxon>
        <taxon>Eubacteriales</taxon>
        <taxon>Desulfitobacteriaceae</taxon>
        <taxon>Desulfosporosinus</taxon>
    </lineage>
</organism>
<dbReference type="CDD" id="cd06558">
    <property type="entry name" value="crotonase-like"/>
    <property type="match status" value="1"/>
</dbReference>
<dbReference type="STRING" id="1121420.SAMN02746098_02152"/>
<dbReference type="Proteomes" id="UP000183954">
    <property type="component" value="Unassembled WGS sequence"/>
</dbReference>
<reference evidence="3" key="1">
    <citation type="submission" date="2016-11" db="EMBL/GenBank/DDBJ databases">
        <authorList>
            <person name="Varghese N."/>
            <person name="Submissions S."/>
        </authorList>
    </citation>
    <scope>NUCLEOTIDE SEQUENCE [LARGE SCALE GENOMIC DNA]</scope>
    <source>
        <strain evidence="3">DSM 15449</strain>
    </source>
</reference>
<dbReference type="AlphaFoldDB" id="A0A1M5XQA4"/>
<dbReference type="Pfam" id="PF00378">
    <property type="entry name" value="ECH_1"/>
    <property type="match status" value="1"/>
</dbReference>
<dbReference type="SUPFAM" id="SSF52096">
    <property type="entry name" value="ClpP/crotonase"/>
    <property type="match status" value="1"/>
</dbReference>
<dbReference type="InterPro" id="IPR029045">
    <property type="entry name" value="ClpP/crotonase-like_dom_sf"/>
</dbReference>
<evidence type="ECO:0000313" key="3">
    <source>
        <dbReference type="Proteomes" id="UP000183954"/>
    </source>
</evidence>
<dbReference type="InterPro" id="IPR014748">
    <property type="entry name" value="Enoyl-CoA_hydra_C"/>
</dbReference>
<dbReference type="Gene3D" id="1.10.12.10">
    <property type="entry name" value="Lyase 2-enoyl-coa Hydratase, Chain A, domain 2"/>
    <property type="match status" value="1"/>
</dbReference>
<dbReference type="PANTHER" id="PTHR43113:SF1">
    <property type="entry name" value="1,4-DIHYDROXY-2-NAPHTHOYL-COA SYNTHASE, PEROXISOMAL"/>
    <property type="match status" value="1"/>
</dbReference>
<gene>
    <name evidence="2" type="ORF">SAMN02746098_02152</name>
</gene>
<dbReference type="PANTHER" id="PTHR43113">
    <property type="entry name" value="NUCLEOSIDE-DIPHOSPHATE-SUGAR EPIMERASE"/>
    <property type="match status" value="1"/>
</dbReference>
<dbReference type="InterPro" id="IPR001753">
    <property type="entry name" value="Enoyl-CoA_hydra/iso"/>
</dbReference>
<dbReference type="GO" id="GO:0009234">
    <property type="term" value="P:menaquinone biosynthetic process"/>
    <property type="evidence" value="ECO:0007669"/>
    <property type="project" value="TreeGrafter"/>
</dbReference>
<comment type="similarity">
    <text evidence="1">Belongs to the enoyl-CoA hydratase/isomerase family.</text>
</comment>
<dbReference type="OrthoDB" id="9775794at2"/>
<protein>
    <submittedName>
        <fullName evidence="2">Naphthoate synthase</fullName>
    </submittedName>
</protein>
<proteinExistence type="inferred from homology"/>
<accession>A0A1M5XQA4</accession>
<dbReference type="EMBL" id="FQXJ01000006">
    <property type="protein sequence ID" value="SHI01714.1"/>
    <property type="molecule type" value="Genomic_DNA"/>
</dbReference>
<keyword evidence="3" id="KW-1185">Reference proteome</keyword>